<dbReference type="PANTHER" id="PTHR15032:SF4">
    <property type="entry name" value="N-ACYL-PHOSPHATIDYLETHANOLAMINE-HYDROLYZING PHOSPHOLIPASE D"/>
    <property type="match status" value="1"/>
</dbReference>
<dbReference type="InterPro" id="IPR001279">
    <property type="entry name" value="Metallo-B-lactamas"/>
</dbReference>
<dbReference type="OrthoDB" id="9805728at2"/>
<feature type="domain" description="Metallo-beta-lactamase" evidence="1">
    <location>
        <begin position="83"/>
        <end position="289"/>
    </location>
</feature>
<dbReference type="SUPFAM" id="SSF56281">
    <property type="entry name" value="Metallo-hydrolase/oxidoreductase"/>
    <property type="match status" value="1"/>
</dbReference>
<proteinExistence type="predicted"/>
<dbReference type="AlphaFoldDB" id="A0A2I7N5R9"/>
<protein>
    <recommendedName>
        <fullName evidence="1">Metallo-beta-lactamase domain-containing protein</fullName>
    </recommendedName>
</protein>
<name>A0A2I7N5R9_9NEIS</name>
<evidence type="ECO:0000313" key="2">
    <source>
        <dbReference type="EMBL" id="AUR51814.1"/>
    </source>
</evidence>
<dbReference type="Pfam" id="PF12706">
    <property type="entry name" value="Lactamase_B_2"/>
    <property type="match status" value="1"/>
</dbReference>
<evidence type="ECO:0000259" key="1">
    <source>
        <dbReference type="SMART" id="SM00849"/>
    </source>
</evidence>
<dbReference type="RefSeq" id="WP_102951111.1">
    <property type="nucleotide sequence ID" value="NZ_CP024847.1"/>
</dbReference>
<reference evidence="3" key="1">
    <citation type="submission" date="2017-11" db="EMBL/GenBank/DDBJ databases">
        <authorList>
            <person name="Chan K.G."/>
            <person name="Lee L.S."/>
        </authorList>
    </citation>
    <scope>NUCLEOTIDE SEQUENCE [LARGE SCALE GENOMIC DNA]</scope>
    <source>
        <strain evidence="3">DSM 100970</strain>
    </source>
</reference>
<sequence>MEIEYQLNKKLESVKPEYKGNLKKNGRFLNYQKVAAPKLKDILRWKTSKNPQMEEKRADAFRLDTLDDPAIFDRTRDKVVWLGHASFLVTLNGCNILLDPVFADIPLVKRRAKIPFQLKDYDSIDYILISHAHYDHLDKKTVRRLAKINPELKIYCGLGTAELLQKRWRISNTVIEAGWYQKFPLFADGVEIYFMPALHWSNRSLRDRNLRLWGSFIIRGKNSTIYFMGDSGYSPHFAEIGQLIPDIDYAILGVGAYMPRNIMQYSHINPEEAKQAYHDLGAKYLIPMHYATYDLTDEPYSEPLKKIQGLFIEEKDKLKDIGIGEILDLKSNDS</sequence>
<accession>A0A2I7N5R9</accession>
<keyword evidence="3" id="KW-1185">Reference proteome</keyword>
<dbReference type="Proteomes" id="UP000236655">
    <property type="component" value="Chromosome"/>
</dbReference>
<dbReference type="InterPro" id="IPR036866">
    <property type="entry name" value="RibonucZ/Hydroxyglut_hydro"/>
</dbReference>
<dbReference type="EMBL" id="CP024847">
    <property type="protein sequence ID" value="AUR51814.1"/>
    <property type="molecule type" value="Genomic_DNA"/>
</dbReference>
<evidence type="ECO:0000313" key="3">
    <source>
        <dbReference type="Proteomes" id="UP000236655"/>
    </source>
</evidence>
<dbReference type="Gene3D" id="3.60.15.10">
    <property type="entry name" value="Ribonuclease Z/Hydroxyacylglutathione hydrolase-like"/>
    <property type="match status" value="1"/>
</dbReference>
<dbReference type="KEGG" id="nba:CUN60_05725"/>
<dbReference type="PANTHER" id="PTHR15032">
    <property type="entry name" value="N-ACYL-PHOSPHATIDYLETHANOLAMINE-HYDROLYZING PHOSPHOLIPASE D"/>
    <property type="match status" value="1"/>
</dbReference>
<organism evidence="2 3">
    <name type="scientific">Aquella oligotrophica</name>
    <dbReference type="NCBI Taxonomy" id="2067065"/>
    <lineage>
        <taxon>Bacteria</taxon>
        <taxon>Pseudomonadati</taxon>
        <taxon>Pseudomonadota</taxon>
        <taxon>Betaproteobacteria</taxon>
        <taxon>Neisseriales</taxon>
        <taxon>Neisseriaceae</taxon>
        <taxon>Aquella</taxon>
    </lineage>
</organism>
<dbReference type="GO" id="GO:0005737">
    <property type="term" value="C:cytoplasm"/>
    <property type="evidence" value="ECO:0007669"/>
    <property type="project" value="TreeGrafter"/>
</dbReference>
<dbReference type="SMART" id="SM00849">
    <property type="entry name" value="Lactamase_B"/>
    <property type="match status" value="1"/>
</dbReference>
<gene>
    <name evidence="2" type="ORF">CUN60_05725</name>
</gene>